<dbReference type="PANTHER" id="PTHR44591">
    <property type="entry name" value="STRESS RESPONSE REGULATOR PROTEIN 1"/>
    <property type="match status" value="1"/>
</dbReference>
<dbReference type="SUPFAM" id="SSF52172">
    <property type="entry name" value="CheY-like"/>
    <property type="match status" value="1"/>
</dbReference>
<evidence type="ECO:0000256" key="1">
    <source>
        <dbReference type="ARBA" id="ARBA00022553"/>
    </source>
</evidence>
<dbReference type="SMART" id="SM00448">
    <property type="entry name" value="REC"/>
    <property type="match status" value="1"/>
</dbReference>
<proteinExistence type="predicted"/>
<protein>
    <submittedName>
        <fullName evidence="4">Response regulator</fullName>
    </submittedName>
</protein>
<dbReference type="InterPro" id="IPR001789">
    <property type="entry name" value="Sig_transdc_resp-reg_receiver"/>
</dbReference>
<dbReference type="PANTHER" id="PTHR44591:SF3">
    <property type="entry name" value="RESPONSE REGULATORY DOMAIN-CONTAINING PROTEIN"/>
    <property type="match status" value="1"/>
</dbReference>
<accession>A0A0G1S3Z7</accession>
<dbReference type="AlphaFoldDB" id="A0A0G1S3Z7"/>
<dbReference type="InterPro" id="IPR011006">
    <property type="entry name" value="CheY-like_superfamily"/>
</dbReference>
<evidence type="ECO:0000259" key="3">
    <source>
        <dbReference type="PROSITE" id="PS50110"/>
    </source>
</evidence>
<feature type="modified residue" description="4-aspartylphosphate" evidence="2">
    <location>
        <position position="53"/>
    </location>
</feature>
<dbReference type="Proteomes" id="UP000034502">
    <property type="component" value="Unassembled WGS sequence"/>
</dbReference>
<gene>
    <name evidence="4" type="ORF">UX86_C0013G0014</name>
</gene>
<name>A0A0G1S3Z7_9BACT</name>
<feature type="domain" description="Response regulatory" evidence="3">
    <location>
        <begin position="4"/>
        <end position="122"/>
    </location>
</feature>
<sequence length="123" mass="13967">MKKILLIIEDDLVLARMYQTLLQNHGFDAKTAADGEAGLKAALKIHPDLILLDIRMPKMDGMTVMHNLREDKWGKTAPIIILTNLDLTDERLTRVVKDQPSYYLIKANNSPEQVLEKVTEILT</sequence>
<reference evidence="4 5" key="1">
    <citation type="journal article" date="2015" name="Nature">
        <title>rRNA introns, odd ribosomes, and small enigmatic genomes across a large radiation of phyla.</title>
        <authorList>
            <person name="Brown C.T."/>
            <person name="Hug L.A."/>
            <person name="Thomas B.C."/>
            <person name="Sharon I."/>
            <person name="Castelle C.J."/>
            <person name="Singh A."/>
            <person name="Wilkins M.J."/>
            <person name="Williams K.H."/>
            <person name="Banfield J.F."/>
        </authorList>
    </citation>
    <scope>NUCLEOTIDE SEQUENCE [LARGE SCALE GENOMIC DNA]</scope>
</reference>
<dbReference type="EMBL" id="LCNU01000013">
    <property type="protein sequence ID" value="KKU64087.1"/>
    <property type="molecule type" value="Genomic_DNA"/>
</dbReference>
<keyword evidence="1 2" id="KW-0597">Phosphoprotein</keyword>
<organism evidence="4 5">
    <name type="scientific">Candidatus Amesbacteria bacterium GW2011_GWC1_47_15</name>
    <dbReference type="NCBI Taxonomy" id="1618364"/>
    <lineage>
        <taxon>Bacteria</taxon>
        <taxon>Candidatus Amesiibacteriota</taxon>
    </lineage>
</organism>
<dbReference type="InterPro" id="IPR050595">
    <property type="entry name" value="Bact_response_regulator"/>
</dbReference>
<evidence type="ECO:0000256" key="2">
    <source>
        <dbReference type="PROSITE-ProRule" id="PRU00169"/>
    </source>
</evidence>
<dbReference type="Pfam" id="PF00072">
    <property type="entry name" value="Response_reg"/>
    <property type="match status" value="1"/>
</dbReference>
<comment type="caution">
    <text evidence="4">The sequence shown here is derived from an EMBL/GenBank/DDBJ whole genome shotgun (WGS) entry which is preliminary data.</text>
</comment>
<evidence type="ECO:0000313" key="4">
    <source>
        <dbReference type="EMBL" id="KKU64087.1"/>
    </source>
</evidence>
<dbReference type="STRING" id="1618364.UX86_C0013G0014"/>
<dbReference type="CDD" id="cd17574">
    <property type="entry name" value="REC_OmpR"/>
    <property type="match status" value="1"/>
</dbReference>
<dbReference type="GO" id="GO:0000160">
    <property type="term" value="P:phosphorelay signal transduction system"/>
    <property type="evidence" value="ECO:0007669"/>
    <property type="project" value="InterPro"/>
</dbReference>
<dbReference type="PROSITE" id="PS50110">
    <property type="entry name" value="RESPONSE_REGULATORY"/>
    <property type="match status" value="1"/>
</dbReference>
<evidence type="ECO:0000313" key="5">
    <source>
        <dbReference type="Proteomes" id="UP000034502"/>
    </source>
</evidence>
<dbReference type="Gene3D" id="3.40.50.2300">
    <property type="match status" value="1"/>
</dbReference>